<comment type="caution">
    <text evidence="3">The sequence shown here is derived from an EMBL/GenBank/DDBJ whole genome shotgun (WGS) entry which is preliminary data.</text>
</comment>
<protein>
    <submittedName>
        <fullName evidence="3">TonB-dependent receptor plug domain-containing protein</fullName>
    </submittedName>
</protein>
<keyword evidence="1" id="KW-1134">Transmembrane beta strand</keyword>
<name>A0AAW8VJX8_9BACE</name>
<evidence type="ECO:0000256" key="1">
    <source>
        <dbReference type="PROSITE-ProRule" id="PRU01360"/>
    </source>
</evidence>
<dbReference type="Pfam" id="PF07715">
    <property type="entry name" value="Plug"/>
    <property type="match status" value="1"/>
</dbReference>
<dbReference type="Gene3D" id="2.170.130.10">
    <property type="entry name" value="TonB-dependent receptor, plug domain"/>
    <property type="match status" value="1"/>
</dbReference>
<dbReference type="AlphaFoldDB" id="A0AAW8VJX8"/>
<evidence type="ECO:0000313" key="4">
    <source>
        <dbReference type="Proteomes" id="UP001266995"/>
    </source>
</evidence>
<comment type="subcellular location">
    <subcellularLocation>
        <location evidence="1">Cell outer membrane</location>
        <topology evidence="1">Multi-pass membrane protein</topology>
    </subcellularLocation>
</comment>
<dbReference type="GO" id="GO:0009279">
    <property type="term" value="C:cell outer membrane"/>
    <property type="evidence" value="ECO:0007669"/>
    <property type="project" value="UniProtKB-SubCell"/>
</dbReference>
<evidence type="ECO:0000259" key="2">
    <source>
        <dbReference type="Pfam" id="PF07715"/>
    </source>
</evidence>
<dbReference type="SUPFAM" id="SSF56935">
    <property type="entry name" value="Porins"/>
    <property type="match status" value="1"/>
</dbReference>
<sequence length="141" mass="15386">MKIRLADEENIQSQEDAELIDLGFGYIRRREHTGVSNIISGEELRKSGYHNVIEALQGRVPGLSITGQGTQGKTMNINIRGNRSFTASSTPVYVIDNVIVSSFDGLNLNDVDYVEVMKDASIYGSNGANGAIIVHIKTSNE</sequence>
<keyword evidence="1" id="KW-0812">Transmembrane</keyword>
<dbReference type="EMBL" id="JAVSNH010000001">
    <property type="protein sequence ID" value="MDT4512539.1"/>
    <property type="molecule type" value="Genomic_DNA"/>
</dbReference>
<dbReference type="InterPro" id="IPR039426">
    <property type="entry name" value="TonB-dep_rcpt-like"/>
</dbReference>
<dbReference type="RefSeq" id="WP_181991741.1">
    <property type="nucleotide sequence ID" value="NZ_JADMQL010000009.1"/>
</dbReference>
<evidence type="ECO:0000313" key="3">
    <source>
        <dbReference type="EMBL" id="MDT4512539.1"/>
    </source>
</evidence>
<keyword evidence="1" id="KW-0813">Transport</keyword>
<organism evidence="3 4">
    <name type="scientific">Bacteroides cellulosilyticus</name>
    <dbReference type="NCBI Taxonomy" id="246787"/>
    <lineage>
        <taxon>Bacteria</taxon>
        <taxon>Pseudomonadati</taxon>
        <taxon>Bacteroidota</taxon>
        <taxon>Bacteroidia</taxon>
        <taxon>Bacteroidales</taxon>
        <taxon>Bacteroidaceae</taxon>
        <taxon>Bacteroides</taxon>
    </lineage>
</organism>
<dbReference type="PROSITE" id="PS52016">
    <property type="entry name" value="TONB_DEPENDENT_REC_3"/>
    <property type="match status" value="1"/>
</dbReference>
<dbReference type="InterPro" id="IPR037066">
    <property type="entry name" value="Plug_dom_sf"/>
</dbReference>
<keyword evidence="1" id="KW-0472">Membrane</keyword>
<accession>A0AAW8VJX8</accession>
<keyword evidence="1" id="KW-0998">Cell outer membrane</keyword>
<reference evidence="3" key="1">
    <citation type="submission" date="2023-08" db="EMBL/GenBank/DDBJ databases">
        <title>Reintroducing virulent viruses to syntetic microbiomes.</title>
        <authorList>
            <person name="Wilde J."/>
            <person name="Boyes R."/>
            <person name="Robinson A.V."/>
            <person name="Daisley B.A."/>
            <person name="Allen-Vercoe E."/>
        </authorList>
    </citation>
    <scope>NUCLEOTIDE SEQUENCE</scope>
    <source>
        <strain evidence="3">225I_12FAA</strain>
    </source>
</reference>
<comment type="similarity">
    <text evidence="1">Belongs to the TonB-dependent receptor family.</text>
</comment>
<dbReference type="InterPro" id="IPR012910">
    <property type="entry name" value="Plug_dom"/>
</dbReference>
<gene>
    <name evidence="3" type="ORF">RO785_16335</name>
</gene>
<feature type="domain" description="TonB-dependent receptor plug" evidence="2">
    <location>
        <begin position="30"/>
        <end position="131"/>
    </location>
</feature>
<proteinExistence type="inferred from homology"/>
<dbReference type="Proteomes" id="UP001266995">
    <property type="component" value="Unassembled WGS sequence"/>
</dbReference>
<keyword evidence="3" id="KW-0675">Receptor</keyword>